<reference evidence="1 2" key="1">
    <citation type="submission" date="2021-07" db="EMBL/GenBank/DDBJ databases">
        <title>Whole Genome Sequence of Nocardia Iowensis.</title>
        <authorList>
            <person name="Lamm A."/>
            <person name="Collins-Fairclough A.M."/>
            <person name="Bunk B."/>
            <person name="Sproer C."/>
        </authorList>
    </citation>
    <scope>NUCLEOTIDE SEQUENCE [LARGE SCALE GENOMIC DNA]</scope>
    <source>
        <strain evidence="1 2">NRRL 5646</strain>
    </source>
</reference>
<sequence length="92" mass="10294">MNERRARWAEIGIETYTQSVSAALERFGIGTGQLSQNSLSEGEVFEEVASDFVGNLAHLARRRGHNVHGIIERGLFHFQAECAEEQSEWGSM</sequence>
<dbReference type="EMBL" id="CP078145">
    <property type="protein sequence ID" value="QXN92582.1"/>
    <property type="molecule type" value="Genomic_DNA"/>
</dbReference>
<gene>
    <name evidence="1" type="ORF">KV110_05415</name>
</gene>
<dbReference type="RefSeq" id="WP_218473981.1">
    <property type="nucleotide sequence ID" value="NZ_BAABJN010000005.1"/>
</dbReference>
<proteinExistence type="predicted"/>
<protein>
    <submittedName>
        <fullName evidence="1">Uncharacterized protein</fullName>
    </submittedName>
</protein>
<evidence type="ECO:0000313" key="1">
    <source>
        <dbReference type="EMBL" id="QXN92582.1"/>
    </source>
</evidence>
<keyword evidence="2" id="KW-1185">Reference proteome</keyword>
<name>A0ABX8RUK9_NOCIO</name>
<evidence type="ECO:0000313" key="2">
    <source>
        <dbReference type="Proteomes" id="UP000694257"/>
    </source>
</evidence>
<dbReference type="Proteomes" id="UP000694257">
    <property type="component" value="Chromosome"/>
</dbReference>
<accession>A0ABX8RUK9</accession>
<organism evidence="1 2">
    <name type="scientific">Nocardia iowensis</name>
    <dbReference type="NCBI Taxonomy" id="204891"/>
    <lineage>
        <taxon>Bacteria</taxon>
        <taxon>Bacillati</taxon>
        <taxon>Actinomycetota</taxon>
        <taxon>Actinomycetes</taxon>
        <taxon>Mycobacteriales</taxon>
        <taxon>Nocardiaceae</taxon>
        <taxon>Nocardia</taxon>
    </lineage>
</organism>